<dbReference type="InterPro" id="IPR027640">
    <property type="entry name" value="Kinesin-like_fam"/>
</dbReference>
<feature type="binding site" evidence="10">
    <location>
        <begin position="198"/>
        <end position="205"/>
    </location>
    <ligand>
        <name>ATP</name>
        <dbReference type="ChEBI" id="CHEBI:30616"/>
    </ligand>
</feature>
<keyword evidence="2" id="KW-0963">Cytoplasm</keyword>
<comment type="subcellular location">
    <subcellularLocation>
        <location evidence="1">Cytoplasm</location>
        <location evidence="1">Cytoskeleton</location>
    </subcellularLocation>
</comment>
<name>A0A5C6MQL2_9TELE</name>
<dbReference type="SMART" id="SM00129">
    <property type="entry name" value="KISc"/>
    <property type="match status" value="1"/>
</dbReference>
<dbReference type="InterPro" id="IPR019821">
    <property type="entry name" value="Kinesin_motor_CS"/>
</dbReference>
<evidence type="ECO:0000256" key="11">
    <source>
        <dbReference type="SAM" id="Coils"/>
    </source>
</evidence>
<dbReference type="GO" id="GO:0007097">
    <property type="term" value="P:nuclear migration"/>
    <property type="evidence" value="ECO:0007669"/>
    <property type="project" value="UniProtKB-ARBA"/>
</dbReference>
<dbReference type="InterPro" id="IPR036961">
    <property type="entry name" value="Kinesin_motor_dom_sf"/>
</dbReference>
<keyword evidence="7 10" id="KW-0505">Motor protein</keyword>
<comment type="caution">
    <text evidence="14">The sequence shown here is derived from an EMBL/GenBank/DDBJ whole genome shotgun (WGS) entry which is preliminary data.</text>
</comment>
<dbReference type="EMBL" id="RHFK02000021">
    <property type="protein sequence ID" value="TWW56451.1"/>
    <property type="molecule type" value="Genomic_DNA"/>
</dbReference>
<dbReference type="GO" id="GO:0030951">
    <property type="term" value="P:establishment or maintenance of microtubule cytoskeleton polarity"/>
    <property type="evidence" value="ECO:0007669"/>
    <property type="project" value="UniProtKB-ARBA"/>
</dbReference>
<feature type="compositionally biased region" description="Low complexity" evidence="12">
    <location>
        <begin position="48"/>
        <end position="59"/>
    </location>
</feature>
<feature type="region of interest" description="Disordered" evidence="12">
    <location>
        <begin position="31"/>
        <end position="59"/>
    </location>
</feature>
<evidence type="ECO:0000256" key="12">
    <source>
        <dbReference type="SAM" id="MobiDB-lite"/>
    </source>
</evidence>
<dbReference type="GO" id="GO:0003777">
    <property type="term" value="F:microtubule motor activity"/>
    <property type="evidence" value="ECO:0007669"/>
    <property type="project" value="InterPro"/>
</dbReference>
<dbReference type="GO" id="GO:0005874">
    <property type="term" value="C:microtubule"/>
    <property type="evidence" value="ECO:0007669"/>
    <property type="project" value="UniProtKB-KW"/>
</dbReference>
<protein>
    <recommendedName>
        <fullName evidence="9">Kinesin heavy chain</fullName>
    </recommendedName>
</protein>
<feature type="non-terminal residue" evidence="14">
    <location>
        <position position="1"/>
    </location>
</feature>
<organism evidence="14 15">
    <name type="scientific">Takifugu flavidus</name>
    <name type="common">sansaifugu</name>
    <dbReference type="NCBI Taxonomy" id="433684"/>
    <lineage>
        <taxon>Eukaryota</taxon>
        <taxon>Metazoa</taxon>
        <taxon>Chordata</taxon>
        <taxon>Craniata</taxon>
        <taxon>Vertebrata</taxon>
        <taxon>Euteleostomi</taxon>
        <taxon>Actinopterygii</taxon>
        <taxon>Neopterygii</taxon>
        <taxon>Teleostei</taxon>
        <taxon>Neoteleostei</taxon>
        <taxon>Acanthomorphata</taxon>
        <taxon>Eupercaria</taxon>
        <taxon>Tetraodontiformes</taxon>
        <taxon>Tetradontoidea</taxon>
        <taxon>Tetraodontidae</taxon>
        <taxon>Takifugu</taxon>
    </lineage>
</organism>
<dbReference type="GO" id="GO:0007292">
    <property type="term" value="P:female gamete generation"/>
    <property type="evidence" value="ECO:0007669"/>
    <property type="project" value="UniProtKB-ARBA"/>
</dbReference>
<dbReference type="SUPFAM" id="SSF52540">
    <property type="entry name" value="P-loop containing nucleoside triphosphate hydrolases"/>
    <property type="match status" value="1"/>
</dbReference>
<accession>A0A5C6MQL2</accession>
<dbReference type="PROSITE" id="PS00411">
    <property type="entry name" value="KINESIN_MOTOR_1"/>
    <property type="match status" value="1"/>
</dbReference>
<feature type="coiled-coil region" evidence="11">
    <location>
        <begin position="539"/>
        <end position="566"/>
    </location>
</feature>
<evidence type="ECO:0000256" key="9">
    <source>
        <dbReference type="ARBA" id="ARBA00069521"/>
    </source>
</evidence>
<evidence type="ECO:0000256" key="2">
    <source>
        <dbReference type="ARBA" id="ARBA00022490"/>
    </source>
</evidence>
<evidence type="ECO:0000256" key="7">
    <source>
        <dbReference type="ARBA" id="ARBA00023175"/>
    </source>
</evidence>
<evidence type="ECO:0000259" key="13">
    <source>
        <dbReference type="PROSITE" id="PS50067"/>
    </source>
</evidence>
<feature type="coiled-coil region" evidence="11">
    <location>
        <begin position="613"/>
        <end position="678"/>
    </location>
</feature>
<evidence type="ECO:0000256" key="6">
    <source>
        <dbReference type="ARBA" id="ARBA00023054"/>
    </source>
</evidence>
<dbReference type="InterPro" id="IPR059182">
    <property type="entry name" value="Khc_C"/>
</dbReference>
<dbReference type="Pfam" id="PF00225">
    <property type="entry name" value="Kinesin"/>
    <property type="match status" value="1"/>
</dbReference>
<dbReference type="CDD" id="cd01369">
    <property type="entry name" value="KISc_KHC_KIF5"/>
    <property type="match status" value="1"/>
</dbReference>
<feature type="region of interest" description="Disordered" evidence="12">
    <location>
        <begin position="804"/>
        <end position="825"/>
    </location>
</feature>
<evidence type="ECO:0000256" key="8">
    <source>
        <dbReference type="ARBA" id="ARBA00023212"/>
    </source>
</evidence>
<comment type="similarity">
    <text evidence="10">Belongs to the TRAFAC class myosin-kinesin ATPase superfamily. Kinesin family.</text>
</comment>
<dbReference type="CDD" id="cd23649">
    <property type="entry name" value="Khc_CBD_cc"/>
    <property type="match status" value="1"/>
</dbReference>
<dbReference type="PROSITE" id="PS50067">
    <property type="entry name" value="KINESIN_MOTOR_2"/>
    <property type="match status" value="1"/>
</dbReference>
<keyword evidence="6 11" id="KW-0175">Coiled coil</keyword>
<dbReference type="GO" id="GO:0048489">
    <property type="term" value="P:synaptic vesicle transport"/>
    <property type="evidence" value="ECO:0007669"/>
    <property type="project" value="UniProtKB-ARBA"/>
</dbReference>
<dbReference type="GO" id="GO:1904115">
    <property type="term" value="C:axon cytoplasm"/>
    <property type="evidence" value="ECO:0007669"/>
    <property type="project" value="GOC"/>
</dbReference>
<feature type="coiled-coil region" evidence="11">
    <location>
        <begin position="463"/>
        <end position="504"/>
    </location>
</feature>
<sequence length="1173" mass="132901">ATDDEDIPELSRCLPEGAGLVMLGMLHLTFSRPDAGQPSQPKKRPQQRRTGSNGGSDNTTGAACFDDSLCGLLVSRLFGPSVQAPLGSDSPPASFGSIFPPHRSSILPPLCAMADVPAECNIKVLCRFRPLNQSEVVRGDLFLPKFQGDDSVVVGGKTFSFDRVFPTNTTQEQVYNTCAKQIVKDVLYGYNGTIFAYGQTSSGKTHTMEAQIDDRRPPPICNCEFPFQGKLHDPHQMGIIPRIAEDIFNHIFAMDENLEFHIKVSYFEIYMDKIRDLLDVTKTNLSVHEDKNRVPFVKGCTERFVSSPEEVMDVIDEGKSNRHVAVTNMNEHSSRSHSIFLINIKQEHVETEQKLSGKLYLVDLAGSEKVSKTGAAGAVLDEAKNINKSLSALGNVISALAEGTKSHVPYRDSKMTRILQDSLGGNCRTTMFICCSPSSYNEAETKSTLMFGQRAKTIRNTASINLELTAEQWKRKYEKEKEKNKTMKDTIQKLEAELNRWRNGEDVPETERTTSNVVNRIETTEQRPILDNDTSSIVVRISEEERQKYEEEIRKLYKQLDDKDDEINLQCQLVEKLKQQMLDQDELLASSRGDGDKVQAELGRLQVESDCAKAEVKEVLQALEELAINYDQKSQEVEEKGLQNQLLADQLSQKMASLMELEAELSRMQEVSGQQRKRIADVLNGLMRDLSEFSAIVGNGEIKLPVEISGAIEEEFTVARLYISKIKSEVKSMVKRCRQLENMQLECHRKMEETGRELSSCQLLISQHEAKIRSLTEYMQSMEQKKRLLEESHDSLSEELAKLQDQDNSLQEYKDGEKGETEDGNVKKVIRLQGESPRGLHHKQLARLRDEINEKQRIIDELTDRNSKLELELAQVRADFERLKSQDNTKSERLEELSFLHERHEQTKQDLKGLEETVARELQTLHNLRKLFVQDLTSRVKKSSEMEPDDSGGSCTQKQKISFLENNLDQLTKVHKQLVRDNADLRCELPKLEKRLRSTAERVKALETALRDAKEGAMMDRRRYQQEVDRIKEAMRAKNAMRRPHAAQIAKPVRPKQLPVCSPTNPFYTYIRATEHGNTYSNTLFQGHMTQAKPAIVNSNENSVQSNTVSTALGYRAGRYNGDILESYPLNIDNGNNVSETRDINDNRSDVHCGSEMDDSNRHFIVQQETAAS</sequence>
<dbReference type="FunFam" id="3.40.850.10:FF:000067">
    <property type="entry name" value="Kinesin-like protein"/>
    <property type="match status" value="1"/>
</dbReference>
<dbReference type="Gene3D" id="3.40.850.10">
    <property type="entry name" value="Kinesin motor domain"/>
    <property type="match status" value="1"/>
</dbReference>
<dbReference type="PANTHER" id="PTHR47968">
    <property type="entry name" value="CENTROMERE PROTEIN E"/>
    <property type="match status" value="1"/>
</dbReference>
<evidence type="ECO:0000256" key="4">
    <source>
        <dbReference type="ARBA" id="ARBA00022741"/>
    </source>
</evidence>
<dbReference type="AlphaFoldDB" id="A0A5C6MQL2"/>
<dbReference type="Gene3D" id="6.10.250.1590">
    <property type="match status" value="1"/>
</dbReference>
<evidence type="ECO:0000256" key="3">
    <source>
        <dbReference type="ARBA" id="ARBA00022701"/>
    </source>
</evidence>
<feature type="compositionally biased region" description="Basic and acidic residues" evidence="12">
    <location>
        <begin position="812"/>
        <end position="825"/>
    </location>
</feature>
<keyword evidence="8" id="KW-0206">Cytoskeleton</keyword>
<dbReference type="InterPro" id="IPR001752">
    <property type="entry name" value="Kinesin_motor_dom"/>
</dbReference>
<dbReference type="Proteomes" id="UP000324091">
    <property type="component" value="Chromosome 8"/>
</dbReference>
<dbReference type="GO" id="GO:0005524">
    <property type="term" value="F:ATP binding"/>
    <property type="evidence" value="ECO:0007669"/>
    <property type="project" value="UniProtKB-UniRule"/>
</dbReference>
<keyword evidence="15" id="KW-1185">Reference proteome</keyword>
<evidence type="ECO:0000313" key="14">
    <source>
        <dbReference type="EMBL" id="TWW56451.1"/>
    </source>
</evidence>
<dbReference type="InterPro" id="IPR027417">
    <property type="entry name" value="P-loop_NTPase"/>
</dbReference>
<keyword evidence="3" id="KW-0493">Microtubule</keyword>
<feature type="coiled-coil region" evidence="11">
    <location>
        <begin position="961"/>
        <end position="1041"/>
    </location>
</feature>
<dbReference type="GO" id="GO:0032991">
    <property type="term" value="C:protein-containing complex"/>
    <property type="evidence" value="ECO:0007669"/>
    <property type="project" value="UniProtKB-ARBA"/>
</dbReference>
<dbReference type="GO" id="GO:0008017">
    <property type="term" value="F:microtubule binding"/>
    <property type="evidence" value="ECO:0007669"/>
    <property type="project" value="InterPro"/>
</dbReference>
<dbReference type="PRINTS" id="PR00380">
    <property type="entry name" value="KINESINHEAVY"/>
</dbReference>
<keyword evidence="4 10" id="KW-0547">Nucleotide-binding</keyword>
<dbReference type="PANTHER" id="PTHR47968:SF36">
    <property type="entry name" value="KINESIN HEAVY CHAIN ISOFORM X1"/>
    <property type="match status" value="1"/>
</dbReference>
<gene>
    <name evidence="14" type="ORF">D4764_08G0004380</name>
</gene>
<dbReference type="GO" id="GO:0098957">
    <property type="term" value="P:anterograde axonal transport of mitochondrion"/>
    <property type="evidence" value="ECO:0007669"/>
    <property type="project" value="UniProtKB-ARBA"/>
</dbReference>
<keyword evidence="5 10" id="KW-0067">ATP-binding</keyword>
<feature type="domain" description="Kinesin motor" evidence="13">
    <location>
        <begin position="121"/>
        <end position="458"/>
    </location>
</feature>
<reference evidence="14 15" key="1">
    <citation type="submission" date="2019-04" db="EMBL/GenBank/DDBJ databases">
        <title>Chromosome genome assembly for Takifugu flavidus.</title>
        <authorList>
            <person name="Xiao S."/>
        </authorList>
    </citation>
    <scope>NUCLEOTIDE SEQUENCE [LARGE SCALE GENOMIC DNA]</scope>
    <source>
        <strain evidence="14">HTHZ2018</strain>
        <tissue evidence="14">Muscle</tissue>
    </source>
</reference>
<evidence type="ECO:0000256" key="5">
    <source>
        <dbReference type="ARBA" id="ARBA00022840"/>
    </source>
</evidence>
<evidence type="ECO:0000256" key="1">
    <source>
        <dbReference type="ARBA" id="ARBA00004245"/>
    </source>
</evidence>
<proteinExistence type="inferred from homology"/>
<evidence type="ECO:0000256" key="10">
    <source>
        <dbReference type="PROSITE-ProRule" id="PRU00283"/>
    </source>
</evidence>
<feature type="coiled-coil region" evidence="11">
    <location>
        <begin position="845"/>
        <end position="931"/>
    </location>
</feature>
<evidence type="ECO:0000313" key="15">
    <source>
        <dbReference type="Proteomes" id="UP000324091"/>
    </source>
</evidence>